<keyword evidence="1" id="KW-0732">Signal</keyword>
<proteinExistence type="predicted"/>
<organism evidence="2 3">
    <name type="scientific">Roseiterribacter gracilis</name>
    <dbReference type="NCBI Taxonomy" id="2812848"/>
    <lineage>
        <taxon>Bacteria</taxon>
        <taxon>Pseudomonadati</taxon>
        <taxon>Pseudomonadota</taxon>
        <taxon>Alphaproteobacteria</taxon>
        <taxon>Rhodospirillales</taxon>
        <taxon>Roseiterribacteraceae</taxon>
        <taxon>Roseiterribacter</taxon>
    </lineage>
</organism>
<gene>
    <name evidence="2" type="ORF">TMPK1_10570</name>
</gene>
<comment type="caution">
    <text evidence="2">The sequence shown here is derived from an EMBL/GenBank/DDBJ whole genome shotgun (WGS) entry which is preliminary data.</text>
</comment>
<evidence type="ECO:0000313" key="3">
    <source>
        <dbReference type="Proteomes" id="UP000681075"/>
    </source>
</evidence>
<dbReference type="RefSeq" id="WP_420241880.1">
    <property type="nucleotide sequence ID" value="NZ_BOPV01000001.1"/>
</dbReference>
<feature type="chain" id="PRO_5035726079" evidence="1">
    <location>
        <begin position="22"/>
        <end position="186"/>
    </location>
</feature>
<evidence type="ECO:0000313" key="2">
    <source>
        <dbReference type="EMBL" id="GIL38820.1"/>
    </source>
</evidence>
<feature type="signal peptide" evidence="1">
    <location>
        <begin position="1"/>
        <end position="21"/>
    </location>
</feature>
<name>A0A8S8XC55_9PROT</name>
<dbReference type="Proteomes" id="UP000681075">
    <property type="component" value="Unassembled WGS sequence"/>
</dbReference>
<dbReference type="AlphaFoldDB" id="A0A8S8XC55"/>
<sequence length="186" mass="20118">MKHAATFVLALVLGGATCAHAVPVPKDGWGYEEDVTLDIGVLGTVRVETSSDTIKHFAFAGRVLLDSYHDLLWQPVGPIQRSDRVIPVLVNTGGSGCPFEMRFVVLTDPATPQVTEPFGNCTSMPAAIDRTPSGWRVVFHAYRGAPSFAQRKPTGKTATFLFHDNAVFAVHGNKETKLSQLGPFPK</sequence>
<dbReference type="EMBL" id="BOPV01000001">
    <property type="protein sequence ID" value="GIL38820.1"/>
    <property type="molecule type" value="Genomic_DNA"/>
</dbReference>
<accession>A0A8S8XC55</accession>
<reference evidence="2" key="1">
    <citation type="submission" date="2021-02" db="EMBL/GenBank/DDBJ databases">
        <title>Genome sequence of Rhodospirillales sp. strain TMPK1 isolated from soil.</title>
        <authorList>
            <person name="Nakai R."/>
            <person name="Kusada H."/>
            <person name="Tamaki H."/>
        </authorList>
    </citation>
    <scope>NUCLEOTIDE SEQUENCE</scope>
    <source>
        <strain evidence="2">TMPK1</strain>
    </source>
</reference>
<evidence type="ECO:0000256" key="1">
    <source>
        <dbReference type="SAM" id="SignalP"/>
    </source>
</evidence>
<protein>
    <submittedName>
        <fullName evidence="2">Uncharacterized protein</fullName>
    </submittedName>
</protein>
<keyword evidence="3" id="KW-1185">Reference proteome</keyword>